<dbReference type="AlphaFoldDB" id="A0A2N5UGI4"/>
<keyword evidence="6" id="KW-1185">Reference proteome</keyword>
<reference evidence="5 6" key="1">
    <citation type="submission" date="2017-11" db="EMBL/GenBank/DDBJ databases">
        <title>De novo assembly and phasing of dikaryotic genomes from two isolates of Puccinia coronata f. sp. avenae, the causal agent of oat crown rust.</title>
        <authorList>
            <person name="Miller M.E."/>
            <person name="Zhang Y."/>
            <person name="Omidvar V."/>
            <person name="Sperschneider J."/>
            <person name="Schwessinger B."/>
            <person name="Raley C."/>
            <person name="Palmer J.M."/>
            <person name="Garnica D."/>
            <person name="Upadhyaya N."/>
            <person name="Rathjen J."/>
            <person name="Taylor J.M."/>
            <person name="Park R.F."/>
            <person name="Dodds P.N."/>
            <person name="Hirsch C.D."/>
            <person name="Kianian S.F."/>
            <person name="Figueroa M."/>
        </authorList>
    </citation>
    <scope>NUCLEOTIDE SEQUENCE [LARGE SCALE GENOMIC DNA]</scope>
    <source>
        <strain evidence="5">12NC29</strain>
    </source>
</reference>
<feature type="region of interest" description="Disordered" evidence="3">
    <location>
        <begin position="121"/>
        <end position="144"/>
    </location>
</feature>
<feature type="domain" description="DDE Tnp4" evidence="4">
    <location>
        <begin position="19"/>
        <end position="108"/>
    </location>
</feature>
<accession>A0A2N5UGI4</accession>
<name>A0A2N5UGI4_9BASI</name>
<evidence type="ECO:0000256" key="2">
    <source>
        <dbReference type="ARBA" id="ARBA00022723"/>
    </source>
</evidence>
<dbReference type="Pfam" id="PF13359">
    <property type="entry name" value="DDE_Tnp_4"/>
    <property type="match status" value="1"/>
</dbReference>
<gene>
    <name evidence="5" type="ORF">PCANC_26285</name>
</gene>
<organism evidence="5 6">
    <name type="scientific">Puccinia coronata f. sp. avenae</name>
    <dbReference type="NCBI Taxonomy" id="200324"/>
    <lineage>
        <taxon>Eukaryota</taxon>
        <taxon>Fungi</taxon>
        <taxon>Dikarya</taxon>
        <taxon>Basidiomycota</taxon>
        <taxon>Pucciniomycotina</taxon>
        <taxon>Pucciniomycetes</taxon>
        <taxon>Pucciniales</taxon>
        <taxon>Pucciniaceae</taxon>
        <taxon>Puccinia</taxon>
    </lineage>
</organism>
<evidence type="ECO:0000256" key="1">
    <source>
        <dbReference type="ARBA" id="ARBA00001968"/>
    </source>
</evidence>
<evidence type="ECO:0000313" key="5">
    <source>
        <dbReference type="EMBL" id="PLW36862.1"/>
    </source>
</evidence>
<proteinExistence type="predicted"/>
<dbReference type="GO" id="GO:0046872">
    <property type="term" value="F:metal ion binding"/>
    <property type="evidence" value="ECO:0007669"/>
    <property type="project" value="UniProtKB-KW"/>
</dbReference>
<protein>
    <recommendedName>
        <fullName evidence="4">DDE Tnp4 domain-containing protein</fullName>
    </recommendedName>
</protein>
<dbReference type="Proteomes" id="UP000235388">
    <property type="component" value="Unassembled WGS sequence"/>
</dbReference>
<comment type="caution">
    <text evidence="5">The sequence shown here is derived from an EMBL/GenBank/DDBJ whole genome shotgun (WGS) entry which is preliminary data.</text>
</comment>
<sequence>MLFEDEGQLSKFLGDVLSQHYLGQYLLADSVYALSMNCIPAYKSPAANIPINTKFNCCIAKAQVRNEHTIGILKGRWVSIQELRLALQTKRDMQNIIQWVNACVTLHNMLAQLGDAWEEMESDSGLNGPQRPSKVSTALEAKDL</sequence>
<evidence type="ECO:0000256" key="3">
    <source>
        <dbReference type="SAM" id="MobiDB-lite"/>
    </source>
</evidence>
<dbReference type="OrthoDB" id="2506086at2759"/>
<comment type="cofactor">
    <cofactor evidence="1">
        <name>a divalent metal cation</name>
        <dbReference type="ChEBI" id="CHEBI:60240"/>
    </cofactor>
</comment>
<evidence type="ECO:0000259" key="4">
    <source>
        <dbReference type="Pfam" id="PF13359"/>
    </source>
</evidence>
<dbReference type="EMBL" id="PGCJ01000232">
    <property type="protein sequence ID" value="PLW36862.1"/>
    <property type="molecule type" value="Genomic_DNA"/>
</dbReference>
<evidence type="ECO:0000313" key="6">
    <source>
        <dbReference type="Proteomes" id="UP000235388"/>
    </source>
</evidence>
<dbReference type="InterPro" id="IPR027806">
    <property type="entry name" value="HARBI1_dom"/>
</dbReference>
<keyword evidence="2" id="KW-0479">Metal-binding</keyword>